<name>A0ABV5FBD0_9FLAO</name>
<evidence type="ECO:0000313" key="7">
    <source>
        <dbReference type="Proteomes" id="UP001589585"/>
    </source>
</evidence>
<keyword evidence="4" id="KW-0804">Transcription</keyword>
<keyword evidence="2" id="KW-0805">Transcription regulation</keyword>
<dbReference type="EMBL" id="JBHMFC010000032">
    <property type="protein sequence ID" value="MFB9056763.1"/>
    <property type="molecule type" value="Genomic_DNA"/>
</dbReference>
<feature type="domain" description="RNA polymerase sigma-70 region 4" evidence="5">
    <location>
        <begin position="141"/>
        <end position="182"/>
    </location>
</feature>
<dbReference type="InterPro" id="IPR036388">
    <property type="entry name" value="WH-like_DNA-bd_sf"/>
</dbReference>
<gene>
    <name evidence="6" type="ORF">ACFFU9_08415</name>
</gene>
<dbReference type="Gene3D" id="1.10.1740.10">
    <property type="match status" value="1"/>
</dbReference>
<keyword evidence="7" id="KW-1185">Reference proteome</keyword>
<dbReference type="NCBIfam" id="TIGR02937">
    <property type="entry name" value="sigma70-ECF"/>
    <property type="match status" value="1"/>
</dbReference>
<dbReference type="SUPFAM" id="SSF88659">
    <property type="entry name" value="Sigma3 and sigma4 domains of RNA polymerase sigma factors"/>
    <property type="match status" value="1"/>
</dbReference>
<proteinExistence type="inferred from homology"/>
<dbReference type="Gene3D" id="1.10.10.10">
    <property type="entry name" value="Winged helix-like DNA-binding domain superfamily/Winged helix DNA-binding domain"/>
    <property type="match status" value="1"/>
</dbReference>
<sequence length="189" mass="22236">MGEACKLEYQTKTLKAFKNNNPVIFKALYVSNYHKVESLVLKNSGSMEYAKYIYQDAFTKTWKDIKSYKFTPQNEIDLQDYLYQIAKNNWKEVSVSKSLKKTNSSHNYLEILEQGKCDNNIGENILERQTMDAYKKLEQPCKKVLRLFYFDKKTLEDIAGELNIPESTVRNKKYSCMEKLRAMMITQNN</sequence>
<dbReference type="PANTHER" id="PTHR43133">
    <property type="entry name" value="RNA POLYMERASE ECF-TYPE SIGMA FACTO"/>
    <property type="match status" value="1"/>
</dbReference>
<evidence type="ECO:0000259" key="5">
    <source>
        <dbReference type="Pfam" id="PF04545"/>
    </source>
</evidence>
<dbReference type="InterPro" id="IPR013324">
    <property type="entry name" value="RNA_pol_sigma_r3/r4-like"/>
</dbReference>
<accession>A0ABV5FBD0</accession>
<dbReference type="InterPro" id="IPR013325">
    <property type="entry name" value="RNA_pol_sigma_r2"/>
</dbReference>
<evidence type="ECO:0000313" key="6">
    <source>
        <dbReference type="EMBL" id="MFB9056763.1"/>
    </source>
</evidence>
<comment type="caution">
    <text evidence="6">The sequence shown here is derived from an EMBL/GenBank/DDBJ whole genome shotgun (WGS) entry which is preliminary data.</text>
</comment>
<protein>
    <submittedName>
        <fullName evidence="6">RNA polymerase sigma factor</fullName>
    </submittedName>
</protein>
<dbReference type="SUPFAM" id="SSF88946">
    <property type="entry name" value="Sigma2 domain of RNA polymerase sigma factors"/>
    <property type="match status" value="1"/>
</dbReference>
<organism evidence="6 7">
    <name type="scientific">Mariniflexile ostreae</name>
    <dbReference type="NCBI Taxonomy" id="1520892"/>
    <lineage>
        <taxon>Bacteria</taxon>
        <taxon>Pseudomonadati</taxon>
        <taxon>Bacteroidota</taxon>
        <taxon>Flavobacteriia</taxon>
        <taxon>Flavobacteriales</taxon>
        <taxon>Flavobacteriaceae</taxon>
        <taxon>Mariniflexile</taxon>
    </lineage>
</organism>
<dbReference type="InterPro" id="IPR007630">
    <property type="entry name" value="RNA_pol_sigma70_r4"/>
</dbReference>
<evidence type="ECO:0000256" key="4">
    <source>
        <dbReference type="ARBA" id="ARBA00023163"/>
    </source>
</evidence>
<dbReference type="PANTHER" id="PTHR43133:SF46">
    <property type="entry name" value="RNA POLYMERASE SIGMA-70 FACTOR ECF SUBFAMILY"/>
    <property type="match status" value="1"/>
</dbReference>
<reference evidence="6 7" key="1">
    <citation type="submission" date="2024-09" db="EMBL/GenBank/DDBJ databases">
        <authorList>
            <person name="Sun Q."/>
            <person name="Mori K."/>
        </authorList>
    </citation>
    <scope>NUCLEOTIDE SEQUENCE [LARGE SCALE GENOMIC DNA]</scope>
    <source>
        <strain evidence="6 7">CECT 8622</strain>
    </source>
</reference>
<dbReference type="InterPro" id="IPR014284">
    <property type="entry name" value="RNA_pol_sigma-70_dom"/>
</dbReference>
<evidence type="ECO:0000256" key="1">
    <source>
        <dbReference type="ARBA" id="ARBA00010641"/>
    </source>
</evidence>
<evidence type="ECO:0000256" key="3">
    <source>
        <dbReference type="ARBA" id="ARBA00023082"/>
    </source>
</evidence>
<dbReference type="RefSeq" id="WP_379860961.1">
    <property type="nucleotide sequence ID" value="NZ_JBHMFC010000032.1"/>
</dbReference>
<dbReference type="Proteomes" id="UP001589585">
    <property type="component" value="Unassembled WGS sequence"/>
</dbReference>
<dbReference type="CDD" id="cd06171">
    <property type="entry name" value="Sigma70_r4"/>
    <property type="match status" value="1"/>
</dbReference>
<keyword evidence="3" id="KW-0731">Sigma factor</keyword>
<dbReference type="InterPro" id="IPR039425">
    <property type="entry name" value="RNA_pol_sigma-70-like"/>
</dbReference>
<dbReference type="Pfam" id="PF04545">
    <property type="entry name" value="Sigma70_r4"/>
    <property type="match status" value="1"/>
</dbReference>
<comment type="similarity">
    <text evidence="1">Belongs to the sigma-70 factor family. ECF subfamily.</text>
</comment>
<evidence type="ECO:0000256" key="2">
    <source>
        <dbReference type="ARBA" id="ARBA00023015"/>
    </source>
</evidence>